<dbReference type="SMART" id="SM00387">
    <property type="entry name" value="HATPase_c"/>
    <property type="match status" value="1"/>
</dbReference>
<keyword evidence="9" id="KW-1185">Reference proteome</keyword>
<evidence type="ECO:0000256" key="3">
    <source>
        <dbReference type="ARBA" id="ARBA00022553"/>
    </source>
</evidence>
<dbReference type="Pfam" id="PF02518">
    <property type="entry name" value="HATPase_c"/>
    <property type="match status" value="1"/>
</dbReference>
<dbReference type="PANTHER" id="PTHR45436">
    <property type="entry name" value="SENSOR HISTIDINE KINASE YKOH"/>
    <property type="match status" value="1"/>
</dbReference>
<keyword evidence="3" id="KW-0597">Phosphoprotein</keyword>
<evidence type="ECO:0000256" key="5">
    <source>
        <dbReference type="ARBA" id="ARBA00022777"/>
    </source>
</evidence>
<reference evidence="9" key="1">
    <citation type="journal article" date="2019" name="Int. J. Syst. Evol. Microbiol.">
        <title>The Global Catalogue of Microorganisms (GCM) 10K type strain sequencing project: providing services to taxonomists for standard genome sequencing and annotation.</title>
        <authorList>
            <consortium name="The Broad Institute Genomics Platform"/>
            <consortium name="The Broad Institute Genome Sequencing Center for Infectious Disease"/>
            <person name="Wu L."/>
            <person name="Ma J."/>
        </authorList>
    </citation>
    <scope>NUCLEOTIDE SEQUENCE [LARGE SCALE GENOMIC DNA]</scope>
    <source>
        <strain evidence="9">JCM 8201</strain>
    </source>
</reference>
<accession>A0ABP6GAZ2</accession>
<evidence type="ECO:0000256" key="1">
    <source>
        <dbReference type="ARBA" id="ARBA00000085"/>
    </source>
</evidence>
<dbReference type="Proteomes" id="UP001501842">
    <property type="component" value="Unassembled WGS sequence"/>
</dbReference>
<feature type="compositionally biased region" description="Acidic residues" evidence="6">
    <location>
        <begin position="787"/>
        <end position="797"/>
    </location>
</feature>
<organism evidence="8 9">
    <name type="scientific">Actinocorallia aurantiaca</name>
    <dbReference type="NCBI Taxonomy" id="46204"/>
    <lineage>
        <taxon>Bacteria</taxon>
        <taxon>Bacillati</taxon>
        <taxon>Actinomycetota</taxon>
        <taxon>Actinomycetes</taxon>
        <taxon>Streptosporangiales</taxon>
        <taxon>Thermomonosporaceae</taxon>
        <taxon>Actinocorallia</taxon>
    </lineage>
</organism>
<evidence type="ECO:0000256" key="4">
    <source>
        <dbReference type="ARBA" id="ARBA00022679"/>
    </source>
</evidence>
<dbReference type="EC" id="2.7.13.3" evidence="2"/>
<protein>
    <recommendedName>
        <fullName evidence="2">histidine kinase</fullName>
        <ecNumber evidence="2">2.7.13.3</ecNumber>
    </recommendedName>
</protein>
<dbReference type="InterPro" id="IPR036890">
    <property type="entry name" value="HATPase_C_sf"/>
</dbReference>
<evidence type="ECO:0000256" key="2">
    <source>
        <dbReference type="ARBA" id="ARBA00012438"/>
    </source>
</evidence>
<dbReference type="SUPFAM" id="SSF55874">
    <property type="entry name" value="ATPase domain of HSP90 chaperone/DNA topoisomerase II/histidine kinase"/>
    <property type="match status" value="1"/>
</dbReference>
<dbReference type="InterPro" id="IPR050428">
    <property type="entry name" value="TCS_sensor_his_kinase"/>
</dbReference>
<feature type="compositionally biased region" description="Polar residues" evidence="6">
    <location>
        <begin position="689"/>
        <end position="698"/>
    </location>
</feature>
<name>A0ABP6GAZ2_9ACTN</name>
<evidence type="ECO:0000313" key="9">
    <source>
        <dbReference type="Proteomes" id="UP001501842"/>
    </source>
</evidence>
<keyword evidence="5" id="KW-0418">Kinase</keyword>
<sequence length="833" mass="89723">MFKRQKSPTPRRGRPILRRIAALLLLPLLSLTVLWGYAASTTLSAALRKFEYTDTYEQLGLPATALVEKIGAERVAASTVVMTGAAGNAAYTKAKQELDGALGVFVPNIENEEIVGRLGDDGASLHLAKAKDALGGLEQLRSRTESGQADLIDVLQGYGGLIDSMLSSVAGLVSVEDVEVVQDTKSMLHLMWSHDLLMRETSLMAALPPGKKVDAARRVAFAEWAGSRKRFFDFGVSGMNGELQKYMDRVVNSPEYQKYEQMEQSVLDGRLQQNPQEWRAVGGQLALSWGVELRNAGTYLRNEKVAPIGQRIITEFALAGGLGLLAVVASILLSLRFARSISRELKDVQLAAWDLARERLPQVVARLRRGEEVDSTAEAPPITPGGTKEINEVAEAFDSVQHTAVDVAVAESQLRQSVGQVFVNLSWRSQALLQRQLQLLDVMERRASSPEELDGLFKLDHLTTRMRRHAEGLVILSGAPTVRAWDHPVEMEDVVRAALGEVEEYTRVDSAVSSPVSISGEVVADVIHLLAELIENATMFSPPTTEVLVRAEAVANGVVVEIVDRGIGIYPDQMAMLNRNLADPPEFNLADSDRLGLFVVARLAAHHGIKVTLQPSAYGGTSAVVLIPEGLVVRAGGAHARKEQEPMRASRMSPAGQIPAASGATGALPEAPPTSSSGRYTAPPALPSSVPTDPNATLTGGFEAYGSQDPYSAVPESPESLFPQAPAAPVAPPAPQQRSQGQQGQGQGGSGQPSRLPRRNRQQHLAPQLRKSSESSYAGPGDGSSGGDEEGFIEPDPEFSRDLMSALQSGWLQGRGSDDETTEFDTYDERERP</sequence>
<dbReference type="InterPro" id="IPR013587">
    <property type="entry name" value="Nitrate/nitrite_sensing"/>
</dbReference>
<dbReference type="EMBL" id="BAAATZ010000003">
    <property type="protein sequence ID" value="GAA2719871.1"/>
    <property type="molecule type" value="Genomic_DNA"/>
</dbReference>
<dbReference type="Pfam" id="PF08376">
    <property type="entry name" value="NIT"/>
    <property type="match status" value="1"/>
</dbReference>
<comment type="caution">
    <text evidence="8">The sequence shown here is derived from an EMBL/GenBank/DDBJ whole genome shotgun (WGS) entry which is preliminary data.</text>
</comment>
<feature type="region of interest" description="Disordered" evidence="6">
    <location>
        <begin position="637"/>
        <end position="833"/>
    </location>
</feature>
<dbReference type="PANTHER" id="PTHR45436:SF5">
    <property type="entry name" value="SENSOR HISTIDINE KINASE TRCS"/>
    <property type="match status" value="1"/>
</dbReference>
<dbReference type="InterPro" id="IPR003594">
    <property type="entry name" value="HATPase_dom"/>
</dbReference>
<evidence type="ECO:0000313" key="8">
    <source>
        <dbReference type="EMBL" id="GAA2719871.1"/>
    </source>
</evidence>
<proteinExistence type="predicted"/>
<keyword evidence="4" id="KW-0808">Transferase</keyword>
<evidence type="ECO:0000259" key="7">
    <source>
        <dbReference type="SMART" id="SM00387"/>
    </source>
</evidence>
<gene>
    <name evidence="8" type="ORF">GCM10010439_06500</name>
</gene>
<feature type="domain" description="Histidine kinase/HSP90-like ATPase" evidence="7">
    <location>
        <begin position="521"/>
        <end position="631"/>
    </location>
</feature>
<comment type="catalytic activity">
    <reaction evidence="1">
        <text>ATP + protein L-histidine = ADP + protein N-phospho-L-histidine.</text>
        <dbReference type="EC" id="2.7.13.3"/>
    </reaction>
</comment>
<dbReference type="Gene3D" id="3.30.565.10">
    <property type="entry name" value="Histidine kinase-like ATPase, C-terminal domain"/>
    <property type="match status" value="1"/>
</dbReference>
<evidence type="ECO:0000256" key="6">
    <source>
        <dbReference type="SAM" id="MobiDB-lite"/>
    </source>
</evidence>